<dbReference type="InterPro" id="IPR002761">
    <property type="entry name" value="Diphthami_syn_dom"/>
</dbReference>
<evidence type="ECO:0000259" key="1">
    <source>
        <dbReference type="Pfam" id="PF01902"/>
    </source>
</evidence>
<dbReference type="OrthoDB" id="3572539at2"/>
<dbReference type="PATRIC" id="fig|289376.4.peg.1157"/>
<dbReference type="Pfam" id="PF01902">
    <property type="entry name" value="Diphthami_syn_2"/>
    <property type="match status" value="1"/>
</dbReference>
<dbReference type="SUPFAM" id="SSF52402">
    <property type="entry name" value="Adenine nucleotide alpha hydrolases-like"/>
    <property type="match status" value="1"/>
</dbReference>
<dbReference type="Proteomes" id="UP000000718">
    <property type="component" value="Chromosome"/>
</dbReference>
<dbReference type="KEGG" id="tye:THEYE_A1181"/>
<keyword evidence="3" id="KW-1185">Reference proteome</keyword>
<dbReference type="PANTHER" id="PTHR12196:SF2">
    <property type="entry name" value="DIPHTHINE--AMMONIA LIGASE"/>
    <property type="match status" value="1"/>
</dbReference>
<dbReference type="PANTHER" id="PTHR12196">
    <property type="entry name" value="DOMAIN OF UNKNOWN FUNCTION 71 DUF71 -CONTAINING PROTEIN"/>
    <property type="match status" value="1"/>
</dbReference>
<evidence type="ECO:0000313" key="2">
    <source>
        <dbReference type="EMBL" id="ACI22185.1"/>
    </source>
</evidence>
<dbReference type="EMBL" id="CP001147">
    <property type="protein sequence ID" value="ACI22185.1"/>
    <property type="molecule type" value="Genomic_DNA"/>
</dbReference>
<gene>
    <name evidence="2" type="ordered locus">THEYE_A1181</name>
</gene>
<dbReference type="eggNOG" id="COG2102">
    <property type="taxonomic scope" value="Bacteria"/>
</dbReference>
<dbReference type="AlphaFoldDB" id="B5YL87"/>
<reference evidence="3" key="1">
    <citation type="submission" date="2008-08" db="EMBL/GenBank/DDBJ databases">
        <title>The complete genome sequence of Thermodesulfovibrio yellowstonii strain ATCC 51303 / DSM 11347 / YP87.</title>
        <authorList>
            <person name="Dodson R.J."/>
            <person name="Durkin A.S."/>
            <person name="Wu M."/>
            <person name="Eisen J."/>
            <person name="Sutton G."/>
        </authorList>
    </citation>
    <scope>NUCLEOTIDE SEQUENCE [LARGE SCALE GENOMIC DNA]</scope>
    <source>
        <strain evidence="3">ATCC 51303 / DSM 11347 / YP87</strain>
    </source>
</reference>
<accession>B5YL87</accession>
<dbReference type="Gene3D" id="3.90.1490.10">
    <property type="entry name" value="putative n-type atp pyrophosphatase, domain 2"/>
    <property type="match status" value="1"/>
</dbReference>
<dbReference type="InParanoid" id="B5YL87"/>
<proteinExistence type="predicted"/>
<evidence type="ECO:0000313" key="3">
    <source>
        <dbReference type="Proteomes" id="UP000000718"/>
    </source>
</evidence>
<dbReference type="EnsemblBacteria" id="ACI22185">
    <property type="protein sequence ID" value="ACI22185"/>
    <property type="gene ID" value="THEYE_A1181"/>
</dbReference>
<dbReference type="NCBIfam" id="TIGR00290">
    <property type="entry name" value="MJ0570_dom"/>
    <property type="match status" value="1"/>
</dbReference>
<dbReference type="InterPro" id="IPR014729">
    <property type="entry name" value="Rossmann-like_a/b/a_fold"/>
</dbReference>
<protein>
    <recommendedName>
        <fullName evidence="1">Diphthamide synthase domain-containing protein</fullName>
    </recommendedName>
</protein>
<dbReference type="HOGENOM" id="CLU_010289_1_0_0"/>
<dbReference type="PIRSF" id="PIRSF039123">
    <property type="entry name" value="Diphthamide_synthase"/>
    <property type="match status" value="1"/>
</dbReference>
<dbReference type="RefSeq" id="WP_012546873.1">
    <property type="nucleotide sequence ID" value="NC_011296.1"/>
</dbReference>
<reference evidence="2 3" key="2">
    <citation type="journal article" date="2015" name="Genome Announc.">
        <title>Genome Sequence of the Sulfate-Reducing Thermophilic Bacterium Thermodesulfovibrio yellowstonii Strain DSM 11347T (Phylum Nitrospirae).</title>
        <authorList>
            <person name="Bhatnagar S."/>
            <person name="Badger J.H."/>
            <person name="Madupu R."/>
            <person name="Khouri H.M."/>
            <person name="O'Connor E.M."/>
            <person name="Robb F.T."/>
            <person name="Ward N.L."/>
            <person name="Eisen J.A."/>
        </authorList>
    </citation>
    <scope>NUCLEOTIDE SEQUENCE [LARGE SCALE GENOMIC DNA]</scope>
    <source>
        <strain evidence="3">ATCC 51303 / DSM 11347 / YP87</strain>
    </source>
</reference>
<name>B5YL87_THEYD</name>
<dbReference type="InterPro" id="IPR030662">
    <property type="entry name" value="DPH6/MJ0570"/>
</dbReference>
<sequence length="219" mass="25183">MDILKAFISWSGGKESSLACYRAMTKGGQVVCLVNMLSEDGIYSRSHGIGSELLRLQAEAIGIPIIQRKTTWESYEKEFKNTILQLKKEDIKAGVFGDIDLQEHRDWVERVCRETGIKAILPLWNEAREKLLKEFIDLGFKAIVCSTNSEFLGKEWLGRQIDDDFIKDLKNLGNIDICGEKGEYHTFVYDGPIFKKAVKFRIVDRVIKDGKWFLKIERE</sequence>
<dbReference type="STRING" id="289376.THEYE_A1181"/>
<organism evidence="2 3">
    <name type="scientific">Thermodesulfovibrio yellowstonii (strain ATCC 51303 / DSM 11347 / YP87)</name>
    <dbReference type="NCBI Taxonomy" id="289376"/>
    <lineage>
        <taxon>Bacteria</taxon>
        <taxon>Pseudomonadati</taxon>
        <taxon>Nitrospirota</taxon>
        <taxon>Thermodesulfovibrionia</taxon>
        <taxon>Thermodesulfovibrionales</taxon>
        <taxon>Thermodesulfovibrionaceae</taxon>
        <taxon>Thermodesulfovibrio</taxon>
    </lineage>
</organism>
<feature type="domain" description="Diphthamide synthase" evidence="1">
    <location>
        <begin position="5"/>
        <end position="218"/>
    </location>
</feature>
<dbReference type="Gene3D" id="3.40.50.620">
    <property type="entry name" value="HUPs"/>
    <property type="match status" value="1"/>
</dbReference>
<dbReference type="CDD" id="cd01994">
    <property type="entry name" value="AANH_PF0828-like"/>
    <property type="match status" value="1"/>
</dbReference>